<evidence type="ECO:0000313" key="1">
    <source>
        <dbReference type="EMBL" id="TNN39919.1"/>
    </source>
</evidence>
<dbReference type="AlphaFoldDB" id="A0A4Z2FFG9"/>
<proteinExistence type="predicted"/>
<dbReference type="EMBL" id="SRLO01001234">
    <property type="protein sequence ID" value="TNN39919.1"/>
    <property type="molecule type" value="Genomic_DNA"/>
</dbReference>
<keyword evidence="2" id="KW-1185">Reference proteome</keyword>
<dbReference type="Proteomes" id="UP000314294">
    <property type="component" value="Unassembled WGS sequence"/>
</dbReference>
<sequence>MKTGPLKRRRLRCSLIRSRHRRQISGHCFCSSKVSLSLVQKNQNLKVVPVSFWAHHGVLGGGGRPGGVVVRAGGVRAVEAALGVVAVVQDHPQQDLVVQGVLQRRGEVGGVDTGVVVDVGPGPQQAVDELVVALPERHLQAADGVLVDHGAGLQQQAGAAEVVVGHGEEEGRPAPVSVAAAHPRVQHEVGIVAGFEERLHAVGVAPRGGGVEGAHPALLHGVQLGDRDEALQGPVEIYILGLAND</sequence>
<gene>
    <name evidence="1" type="ORF">EYF80_049908</name>
</gene>
<evidence type="ECO:0000313" key="2">
    <source>
        <dbReference type="Proteomes" id="UP000314294"/>
    </source>
</evidence>
<accession>A0A4Z2FFG9</accession>
<protein>
    <submittedName>
        <fullName evidence="1">Uncharacterized protein</fullName>
    </submittedName>
</protein>
<organism evidence="1 2">
    <name type="scientific">Liparis tanakae</name>
    <name type="common">Tanaka's snailfish</name>
    <dbReference type="NCBI Taxonomy" id="230148"/>
    <lineage>
        <taxon>Eukaryota</taxon>
        <taxon>Metazoa</taxon>
        <taxon>Chordata</taxon>
        <taxon>Craniata</taxon>
        <taxon>Vertebrata</taxon>
        <taxon>Euteleostomi</taxon>
        <taxon>Actinopterygii</taxon>
        <taxon>Neopterygii</taxon>
        <taxon>Teleostei</taxon>
        <taxon>Neoteleostei</taxon>
        <taxon>Acanthomorphata</taxon>
        <taxon>Eupercaria</taxon>
        <taxon>Perciformes</taxon>
        <taxon>Cottioidei</taxon>
        <taxon>Cottales</taxon>
        <taxon>Liparidae</taxon>
        <taxon>Liparis</taxon>
    </lineage>
</organism>
<reference evidence="1 2" key="1">
    <citation type="submission" date="2019-03" db="EMBL/GenBank/DDBJ databases">
        <title>First draft genome of Liparis tanakae, snailfish: a comprehensive survey of snailfish specific genes.</title>
        <authorList>
            <person name="Kim W."/>
            <person name="Song I."/>
            <person name="Jeong J.-H."/>
            <person name="Kim D."/>
            <person name="Kim S."/>
            <person name="Ryu S."/>
            <person name="Song J.Y."/>
            <person name="Lee S.K."/>
        </authorList>
    </citation>
    <scope>NUCLEOTIDE SEQUENCE [LARGE SCALE GENOMIC DNA]</scope>
    <source>
        <tissue evidence="1">Muscle</tissue>
    </source>
</reference>
<name>A0A4Z2FFG9_9TELE</name>
<comment type="caution">
    <text evidence="1">The sequence shown here is derived from an EMBL/GenBank/DDBJ whole genome shotgun (WGS) entry which is preliminary data.</text>
</comment>